<dbReference type="Proteomes" id="UP001163321">
    <property type="component" value="Chromosome 10"/>
</dbReference>
<gene>
    <name evidence="1" type="ORF">PsorP6_015670</name>
</gene>
<comment type="caution">
    <text evidence="1">The sequence shown here is derived from an EMBL/GenBank/DDBJ whole genome shotgun (WGS) entry which is preliminary data.</text>
</comment>
<reference evidence="1 2" key="1">
    <citation type="journal article" date="2022" name="bioRxiv">
        <title>The genome of the oomycete Peronosclerospora sorghi, a cosmopolitan pathogen of maize and sorghum, is inflated with dispersed pseudogenes.</title>
        <authorList>
            <person name="Fletcher K."/>
            <person name="Martin F."/>
            <person name="Isakeit T."/>
            <person name="Cavanaugh K."/>
            <person name="Magill C."/>
            <person name="Michelmore R."/>
        </authorList>
    </citation>
    <scope>NUCLEOTIDE SEQUENCE [LARGE SCALE GENOMIC DNA]</scope>
    <source>
        <strain evidence="1">P6</strain>
    </source>
</reference>
<sequence>MYAGADKYGGSVAGKGHPDEQTSSRSIARATGISLEDAIETATAEETVVVDVPYSYVQDEADPTSVVTGVSHVLLNAQLNPEAGGLMWVEHTEPQEAYKNVIAMSQMTSMLRDKDRNQCYERGIQQAIATFIGERGYAPLVLDIGTGTGLLAMFAATHGAAHVYACEMFVPMAEIAQQVTAANQFENITVFKLRSTDLTVRPEHDNDRDATVTYHLPRRADMLVSELFDSILLGEAVVPTIRHARQHLLTPDARIVPARATVFAQIMESDPIHRFNSFHEARHHVGEDATATAREVELARSTSAYDCTGSKPALPLQFQAIASESRALTTPTTVLSFDFTQPMTETNAYKETIVDVIETGTVQAVLMWWEVAFDHEHAIVYSTKPGAQAWQDHWVQVVFPLHENLQVMPNERLVVRAYHDELRIWFDVERCPVTRPVKHATHAIAVEKPPCTCGMHLVCNAERIAMLTDPTRRHSYRAAVASAIAELAHHEPRRPLSCLDISDGSLLALLAAQHEQVTSVTSIESKQVSARIFEQLLRYNTVHVDVLCSGVKGLLREHLQGHPTHVDLLVGEPFYYSMQNLPVWQAFNFWLRRSAVQGLLHPKTHVIPARARILAQAVQFEHLHECFGAVGTVSGYDHSAFDRFQDEYCTRNFPFPVYMYPYAPSSDVVELARLDFMRTAHSLATHTRLVLSTGNANAVIIWLEYVLDPHGHHVVVTGPRVRHAKQWIRFLPPRSVAEAATTRDLVASLAFDSLDGSLELRVDVVPPV</sequence>
<evidence type="ECO:0000313" key="2">
    <source>
        <dbReference type="Proteomes" id="UP001163321"/>
    </source>
</evidence>
<organism evidence="1 2">
    <name type="scientific">Peronosclerospora sorghi</name>
    <dbReference type="NCBI Taxonomy" id="230839"/>
    <lineage>
        <taxon>Eukaryota</taxon>
        <taxon>Sar</taxon>
        <taxon>Stramenopiles</taxon>
        <taxon>Oomycota</taxon>
        <taxon>Peronosporomycetes</taxon>
        <taxon>Peronosporales</taxon>
        <taxon>Peronosporaceae</taxon>
        <taxon>Peronosclerospora</taxon>
    </lineage>
</organism>
<keyword evidence="2" id="KW-1185">Reference proteome</keyword>
<proteinExistence type="predicted"/>
<evidence type="ECO:0000313" key="1">
    <source>
        <dbReference type="EMBL" id="KAI9920123.1"/>
    </source>
</evidence>
<accession>A0ACC0WML7</accession>
<protein>
    <submittedName>
        <fullName evidence="1">Uncharacterized protein</fullName>
    </submittedName>
</protein>
<name>A0ACC0WML7_9STRA</name>
<dbReference type="EMBL" id="CM047589">
    <property type="protein sequence ID" value="KAI9920123.1"/>
    <property type="molecule type" value="Genomic_DNA"/>
</dbReference>